<accession>A0ABW3PEB5</accession>
<protein>
    <submittedName>
        <fullName evidence="2">Uncharacterized protein</fullName>
    </submittedName>
</protein>
<keyword evidence="1" id="KW-1133">Transmembrane helix</keyword>
<comment type="caution">
    <text evidence="2">The sequence shown here is derived from an EMBL/GenBank/DDBJ whole genome shotgun (WGS) entry which is preliminary data.</text>
</comment>
<organism evidence="2 3">
    <name type="scientific">Lentilactobacillus raoultii</name>
    <dbReference type="NCBI Taxonomy" id="1987503"/>
    <lineage>
        <taxon>Bacteria</taxon>
        <taxon>Bacillati</taxon>
        <taxon>Bacillota</taxon>
        <taxon>Bacilli</taxon>
        <taxon>Lactobacillales</taxon>
        <taxon>Lactobacillaceae</taxon>
        <taxon>Lentilactobacillus</taxon>
    </lineage>
</organism>
<keyword evidence="1" id="KW-0472">Membrane</keyword>
<feature type="transmembrane region" description="Helical" evidence="1">
    <location>
        <begin position="52"/>
        <end position="73"/>
    </location>
</feature>
<reference evidence="3" key="1">
    <citation type="journal article" date="2019" name="Int. J. Syst. Evol. Microbiol.">
        <title>The Global Catalogue of Microorganisms (GCM) 10K type strain sequencing project: providing services to taxonomists for standard genome sequencing and annotation.</title>
        <authorList>
            <consortium name="The Broad Institute Genomics Platform"/>
            <consortium name="The Broad Institute Genome Sequencing Center for Infectious Disease"/>
            <person name="Wu L."/>
            <person name="Ma J."/>
        </authorList>
    </citation>
    <scope>NUCLEOTIDE SEQUENCE [LARGE SCALE GENOMIC DNA]</scope>
    <source>
        <strain evidence="3">CCUG 71848</strain>
    </source>
</reference>
<dbReference type="Proteomes" id="UP001597156">
    <property type="component" value="Unassembled WGS sequence"/>
</dbReference>
<feature type="transmembrane region" description="Helical" evidence="1">
    <location>
        <begin position="197"/>
        <end position="224"/>
    </location>
</feature>
<proteinExistence type="predicted"/>
<feature type="transmembrane region" description="Helical" evidence="1">
    <location>
        <begin position="161"/>
        <end position="185"/>
    </location>
</feature>
<dbReference type="RefSeq" id="WP_121978211.1">
    <property type="nucleotide sequence ID" value="NZ_JBHTLH010000019.1"/>
</dbReference>
<sequence>MFISAKRRTRYRVISLIILVIFLWLNWSQNTNVQPNATEIQAWQSLFSTESGAFSIFFFGPVIATIFIVFELSNRNSYLVYYRTSRRSMLHQSEKQLLFDAILFSTTYVLFGSILNQLFMGKGIFEWSFGLLLVITIINTTLFLSFLGEISRILMVFYRDYLVLVMLICANILLSIAARFFHFWIPLFEINLFSNFFAGHLTILIVIRSFSRLLLCFLVSLLIARKCLHWEDIL</sequence>
<keyword evidence="1" id="KW-0812">Transmembrane</keyword>
<evidence type="ECO:0000256" key="1">
    <source>
        <dbReference type="SAM" id="Phobius"/>
    </source>
</evidence>
<feature type="transmembrane region" description="Helical" evidence="1">
    <location>
        <begin position="127"/>
        <end position="149"/>
    </location>
</feature>
<gene>
    <name evidence="2" type="ORF">ACFQ22_08015</name>
</gene>
<keyword evidence="3" id="KW-1185">Reference proteome</keyword>
<dbReference type="EMBL" id="JBHTLH010000019">
    <property type="protein sequence ID" value="MFD1125299.1"/>
    <property type="molecule type" value="Genomic_DNA"/>
</dbReference>
<name>A0ABW3PEB5_9LACO</name>
<feature type="transmembrane region" description="Helical" evidence="1">
    <location>
        <begin position="97"/>
        <end position="115"/>
    </location>
</feature>
<evidence type="ECO:0000313" key="3">
    <source>
        <dbReference type="Proteomes" id="UP001597156"/>
    </source>
</evidence>
<evidence type="ECO:0000313" key="2">
    <source>
        <dbReference type="EMBL" id="MFD1125299.1"/>
    </source>
</evidence>